<dbReference type="Proteomes" id="UP000823674">
    <property type="component" value="Chromosome A08"/>
</dbReference>
<feature type="compositionally biased region" description="Polar residues" evidence="1">
    <location>
        <begin position="105"/>
        <end position="114"/>
    </location>
</feature>
<name>A0ABQ7LN88_BRACM</name>
<evidence type="ECO:0000256" key="1">
    <source>
        <dbReference type="SAM" id="MobiDB-lite"/>
    </source>
</evidence>
<keyword evidence="3" id="KW-1185">Reference proteome</keyword>
<evidence type="ECO:0008006" key="4">
    <source>
        <dbReference type="Google" id="ProtNLM"/>
    </source>
</evidence>
<dbReference type="EMBL" id="JADBGQ010000007">
    <property type="protein sequence ID" value="KAG5388039.1"/>
    <property type="molecule type" value="Genomic_DNA"/>
</dbReference>
<feature type="region of interest" description="Disordered" evidence="1">
    <location>
        <begin position="103"/>
        <end position="123"/>
    </location>
</feature>
<proteinExistence type="predicted"/>
<evidence type="ECO:0000313" key="2">
    <source>
        <dbReference type="EMBL" id="KAG5388039.1"/>
    </source>
</evidence>
<protein>
    <recommendedName>
        <fullName evidence="4">Secreted protein</fullName>
    </recommendedName>
</protein>
<accession>A0ABQ7LN88</accession>
<organism evidence="2 3">
    <name type="scientific">Brassica rapa subsp. trilocularis</name>
    <dbReference type="NCBI Taxonomy" id="1813537"/>
    <lineage>
        <taxon>Eukaryota</taxon>
        <taxon>Viridiplantae</taxon>
        <taxon>Streptophyta</taxon>
        <taxon>Embryophyta</taxon>
        <taxon>Tracheophyta</taxon>
        <taxon>Spermatophyta</taxon>
        <taxon>Magnoliopsida</taxon>
        <taxon>eudicotyledons</taxon>
        <taxon>Gunneridae</taxon>
        <taxon>Pentapetalae</taxon>
        <taxon>rosids</taxon>
        <taxon>malvids</taxon>
        <taxon>Brassicales</taxon>
        <taxon>Brassicaceae</taxon>
        <taxon>Brassiceae</taxon>
        <taxon>Brassica</taxon>
    </lineage>
</organism>
<gene>
    <name evidence="2" type="primary">A08g501040.1_BraROA</name>
    <name evidence="2" type="ORF">IGI04_029580</name>
</gene>
<comment type="caution">
    <text evidence="2">The sequence shown here is derived from an EMBL/GenBank/DDBJ whole genome shotgun (WGS) entry which is preliminary data.</text>
</comment>
<sequence>MLDFVSAILGTSVTELTETLTSFSVSISSVSSGSANAISGVTGKLTEILVAEFCCSLLMVSGSATIAITGPPAGFDWGSRPLGASFSNCRVVDSFSGAGEPAATLSVSDSTTTEPVGVGGSDGGTFGTEAEPEVDLPSFGGDLSFGPFLLPISE</sequence>
<reference evidence="2 3" key="1">
    <citation type="submission" date="2021-03" db="EMBL/GenBank/DDBJ databases">
        <authorList>
            <person name="King G.J."/>
            <person name="Bancroft I."/>
            <person name="Baten A."/>
            <person name="Bloomfield J."/>
            <person name="Borpatragohain P."/>
            <person name="He Z."/>
            <person name="Irish N."/>
            <person name="Irwin J."/>
            <person name="Liu K."/>
            <person name="Mauleon R.P."/>
            <person name="Moore J."/>
            <person name="Morris R."/>
            <person name="Ostergaard L."/>
            <person name="Wang B."/>
            <person name="Wells R."/>
        </authorList>
    </citation>
    <scope>NUCLEOTIDE SEQUENCE [LARGE SCALE GENOMIC DNA]</scope>
    <source>
        <strain evidence="2">R-o-18</strain>
        <tissue evidence="2">Leaf</tissue>
    </source>
</reference>
<evidence type="ECO:0000313" key="3">
    <source>
        <dbReference type="Proteomes" id="UP000823674"/>
    </source>
</evidence>